<dbReference type="InterPro" id="IPR002549">
    <property type="entry name" value="AI-2E-like"/>
</dbReference>
<sequence>MNDLQQGRHDLPKLMFCMLFILIMMITSFWVIQPFIMDLAWAVMVVIATWPLLIKLQILLWGRRSLAVIIMTLLLILFFVIPIALLVNSLLANSAPLIAWASSPANMHFPAMEWLNAVPLVGGKVYNSWHSLIAGGGNEILAKLRPYVGETATWFVAQAAHLGRFVVHLTLMVLFSILFYFHGERVAQGIRRFAVRLADKKGDSTVVLAAQAIRAVALGVVVTALIQAILGGIALAIAGIPYVTLLTVLMFILCVAQLGPLLVLIPAIIWLYWSGDPIWGSLLLVWSCILGTFDAVLRPALIRKGADLPMILILFGVIGGLLSLGMIGLFIGPVVLAVSYRLLSAWIDERVKS</sequence>
<dbReference type="PANTHER" id="PTHR21716:SF67">
    <property type="entry name" value="TRANSPORT PROTEIN YDIK-RELATED"/>
    <property type="match status" value="1"/>
</dbReference>
<keyword evidence="10" id="KW-1185">Reference proteome</keyword>
<feature type="transmembrane region" description="Helical" evidence="8">
    <location>
        <begin position="245"/>
        <end position="272"/>
    </location>
</feature>
<evidence type="ECO:0000256" key="2">
    <source>
        <dbReference type="ARBA" id="ARBA00009773"/>
    </source>
</evidence>
<dbReference type="GO" id="GO:0005886">
    <property type="term" value="C:plasma membrane"/>
    <property type="evidence" value="ECO:0007669"/>
    <property type="project" value="UniProtKB-SubCell"/>
</dbReference>
<proteinExistence type="inferred from homology"/>
<name>A0A2U8I5E6_9GAMM</name>
<feature type="transmembrane region" description="Helical" evidence="8">
    <location>
        <begin position="12"/>
        <end position="32"/>
    </location>
</feature>
<comment type="similarity">
    <text evidence="2">Belongs to the autoinducer-2 exporter (AI-2E) (TC 2.A.86) family.</text>
</comment>
<dbReference type="KEGG" id="fsm:CCS41_07540"/>
<keyword evidence="4" id="KW-1003">Cell membrane</keyword>
<reference evidence="9 10" key="1">
    <citation type="submission" date="2017-05" db="EMBL/GenBank/DDBJ databases">
        <title>Genome sequence of Candidatus Fukatsuia symbiotica and Candidatus Hamiltonella defensa from Acyrthosiphon pisum strain 5D.</title>
        <authorList>
            <person name="Patel V.A."/>
            <person name="Chevignon G."/>
            <person name="Russell J.A."/>
            <person name="Oliver K.M."/>
        </authorList>
    </citation>
    <scope>NUCLEOTIDE SEQUENCE [LARGE SCALE GENOMIC DNA]</scope>
    <source>
        <strain evidence="9 10">5D</strain>
    </source>
</reference>
<evidence type="ECO:0000256" key="4">
    <source>
        <dbReference type="ARBA" id="ARBA00022475"/>
    </source>
</evidence>
<keyword evidence="3" id="KW-0813">Transport</keyword>
<dbReference type="OrthoDB" id="5298283at2"/>
<evidence type="ECO:0000313" key="9">
    <source>
        <dbReference type="EMBL" id="AWK14359.1"/>
    </source>
</evidence>
<evidence type="ECO:0000256" key="6">
    <source>
        <dbReference type="ARBA" id="ARBA00022989"/>
    </source>
</evidence>
<feature type="transmembrane region" description="Helical" evidence="8">
    <location>
        <begin position="165"/>
        <end position="183"/>
    </location>
</feature>
<evidence type="ECO:0000256" key="5">
    <source>
        <dbReference type="ARBA" id="ARBA00022692"/>
    </source>
</evidence>
<evidence type="ECO:0000256" key="3">
    <source>
        <dbReference type="ARBA" id="ARBA00022448"/>
    </source>
</evidence>
<keyword evidence="5 8" id="KW-0812">Transmembrane</keyword>
<dbReference type="PANTHER" id="PTHR21716">
    <property type="entry name" value="TRANSMEMBRANE PROTEIN"/>
    <property type="match status" value="1"/>
</dbReference>
<accession>A0A2U8I5E6</accession>
<feature type="transmembrane region" description="Helical" evidence="8">
    <location>
        <begin position="278"/>
        <end position="297"/>
    </location>
</feature>
<dbReference type="Proteomes" id="UP000261875">
    <property type="component" value="Chromosome"/>
</dbReference>
<evidence type="ECO:0000256" key="8">
    <source>
        <dbReference type="SAM" id="Phobius"/>
    </source>
</evidence>
<gene>
    <name evidence="9" type="ORF">CCS41_07540</name>
</gene>
<dbReference type="AlphaFoldDB" id="A0A2U8I5E6"/>
<dbReference type="Pfam" id="PF01594">
    <property type="entry name" value="AI-2E_transport"/>
    <property type="match status" value="1"/>
</dbReference>
<evidence type="ECO:0000256" key="7">
    <source>
        <dbReference type="ARBA" id="ARBA00023136"/>
    </source>
</evidence>
<evidence type="ECO:0000256" key="1">
    <source>
        <dbReference type="ARBA" id="ARBA00004651"/>
    </source>
</evidence>
<evidence type="ECO:0000313" key="10">
    <source>
        <dbReference type="Proteomes" id="UP000261875"/>
    </source>
</evidence>
<dbReference type="STRING" id="1878942.GCA_900128755_00347"/>
<keyword evidence="7 8" id="KW-0472">Membrane</keyword>
<comment type="subcellular location">
    <subcellularLocation>
        <location evidence="1">Cell membrane</location>
        <topology evidence="1">Multi-pass membrane protein</topology>
    </subcellularLocation>
</comment>
<keyword evidence="6 8" id="KW-1133">Transmembrane helix</keyword>
<feature type="transmembrane region" description="Helical" evidence="8">
    <location>
        <begin position="66"/>
        <end position="87"/>
    </location>
</feature>
<dbReference type="RefSeq" id="WP_072549543.1">
    <property type="nucleotide sequence ID" value="NZ_CP021659.1"/>
</dbReference>
<dbReference type="NCBIfam" id="NF008216">
    <property type="entry name" value="PRK10983.1"/>
    <property type="match status" value="1"/>
</dbReference>
<protein>
    <submittedName>
        <fullName evidence="9">AI-2E family transporter</fullName>
    </submittedName>
</protein>
<feature type="transmembrane region" description="Helical" evidence="8">
    <location>
        <begin position="212"/>
        <end position="238"/>
    </location>
</feature>
<feature type="transmembrane region" description="Helical" evidence="8">
    <location>
        <begin position="39"/>
        <end position="60"/>
    </location>
</feature>
<organism evidence="9 10">
    <name type="scientific">Candidatus Fukatsuia symbiotica</name>
    <dbReference type="NCBI Taxonomy" id="1878942"/>
    <lineage>
        <taxon>Bacteria</taxon>
        <taxon>Pseudomonadati</taxon>
        <taxon>Pseudomonadota</taxon>
        <taxon>Gammaproteobacteria</taxon>
        <taxon>Enterobacterales</taxon>
        <taxon>Yersiniaceae</taxon>
        <taxon>Candidatus Fukatsuia</taxon>
    </lineage>
</organism>
<feature type="transmembrane region" description="Helical" evidence="8">
    <location>
        <begin position="309"/>
        <end position="336"/>
    </location>
</feature>
<dbReference type="EMBL" id="CP021659">
    <property type="protein sequence ID" value="AWK14359.1"/>
    <property type="molecule type" value="Genomic_DNA"/>
</dbReference>